<evidence type="ECO:0000256" key="9">
    <source>
        <dbReference type="ARBA" id="ARBA00023187"/>
    </source>
</evidence>
<dbReference type="InterPro" id="IPR035563">
    <property type="entry name" value="SF3As1_ubi"/>
</dbReference>
<dbReference type="GO" id="GO:0005686">
    <property type="term" value="C:U2 snRNP"/>
    <property type="evidence" value="ECO:0007669"/>
    <property type="project" value="UniProtKB-ARBA"/>
</dbReference>
<dbReference type="SUPFAM" id="SSF109905">
    <property type="entry name" value="Surp module (SWAP domain)"/>
    <property type="match status" value="2"/>
</dbReference>
<dbReference type="SUPFAM" id="SSF54236">
    <property type="entry name" value="Ubiquitin-like"/>
    <property type="match status" value="1"/>
</dbReference>
<dbReference type="GO" id="GO:0016607">
    <property type="term" value="C:nuclear speck"/>
    <property type="evidence" value="ECO:0007669"/>
    <property type="project" value="UniProtKB-SubCell"/>
</dbReference>
<dbReference type="Pfam" id="PF01805">
    <property type="entry name" value="Surp"/>
    <property type="match status" value="2"/>
</dbReference>
<dbReference type="InterPro" id="IPR045146">
    <property type="entry name" value="SF3A1"/>
</dbReference>
<comment type="caution">
    <text evidence="17">The sequence shown here is derived from an EMBL/GenBank/DDBJ whole genome shotgun (WGS) entry which is preliminary data.</text>
</comment>
<dbReference type="InterPro" id="IPR029071">
    <property type="entry name" value="Ubiquitin-like_domsf"/>
</dbReference>
<dbReference type="PROSITE" id="PS50053">
    <property type="entry name" value="UBIQUITIN_2"/>
    <property type="match status" value="1"/>
</dbReference>
<dbReference type="EMBL" id="JBAMIC010000024">
    <property type="protein sequence ID" value="KAK7090814.1"/>
    <property type="molecule type" value="Genomic_DNA"/>
</dbReference>
<evidence type="ECO:0000259" key="16">
    <source>
        <dbReference type="PROSITE" id="PS50128"/>
    </source>
</evidence>
<feature type="region of interest" description="Disordered" evidence="14">
    <location>
        <begin position="1"/>
        <end position="28"/>
    </location>
</feature>
<evidence type="ECO:0000256" key="7">
    <source>
        <dbReference type="ARBA" id="ARBA00022843"/>
    </source>
</evidence>
<keyword evidence="3" id="KW-0597">Phosphoprotein</keyword>
<dbReference type="Pfam" id="PF00240">
    <property type="entry name" value="ubiquitin"/>
    <property type="match status" value="1"/>
</dbReference>
<feature type="compositionally biased region" description="Pro residues" evidence="14">
    <location>
        <begin position="654"/>
        <end position="663"/>
    </location>
</feature>
<evidence type="ECO:0000256" key="3">
    <source>
        <dbReference type="ARBA" id="ARBA00022553"/>
    </source>
</evidence>
<dbReference type="FunFam" id="3.10.20.90:FF:000091">
    <property type="entry name" value="Splicing factor 3A subunit 1"/>
    <property type="match status" value="1"/>
</dbReference>
<feature type="compositionally biased region" description="Acidic residues" evidence="14">
    <location>
        <begin position="347"/>
        <end position="359"/>
    </location>
</feature>
<evidence type="ECO:0000256" key="11">
    <source>
        <dbReference type="ARBA" id="ARBA00060058"/>
    </source>
</evidence>
<dbReference type="GO" id="GO:0045292">
    <property type="term" value="P:mRNA cis splicing, via spliceosome"/>
    <property type="evidence" value="ECO:0007669"/>
    <property type="project" value="InterPro"/>
</dbReference>
<feature type="domain" description="SURP motif" evidence="16">
    <location>
        <begin position="40"/>
        <end position="82"/>
    </location>
</feature>
<evidence type="ECO:0000256" key="5">
    <source>
        <dbReference type="ARBA" id="ARBA00022728"/>
    </source>
</evidence>
<evidence type="ECO:0000256" key="10">
    <source>
        <dbReference type="ARBA" id="ARBA00023242"/>
    </source>
</evidence>
<dbReference type="Gene3D" id="1.10.10.790">
    <property type="entry name" value="Surp module"/>
    <property type="match status" value="2"/>
</dbReference>
<dbReference type="SMART" id="SM00648">
    <property type="entry name" value="SWAP"/>
    <property type="match status" value="2"/>
</dbReference>
<protein>
    <recommendedName>
        <fullName evidence="13">Splicing factor 3A subunit 1</fullName>
    </recommendedName>
</protein>
<evidence type="ECO:0000259" key="15">
    <source>
        <dbReference type="PROSITE" id="PS50053"/>
    </source>
</evidence>
<dbReference type="FunFam" id="1.10.10.790:FF:000001">
    <property type="entry name" value="Splicing factor 3a, subunit 1"/>
    <property type="match status" value="1"/>
</dbReference>
<evidence type="ECO:0000256" key="13">
    <source>
        <dbReference type="ARBA" id="ARBA00074916"/>
    </source>
</evidence>
<dbReference type="CDD" id="cd01800">
    <property type="entry name" value="Ubl_SF3a120"/>
    <property type="match status" value="1"/>
</dbReference>
<keyword evidence="18" id="KW-1185">Reference proteome</keyword>
<dbReference type="SMART" id="SM00213">
    <property type="entry name" value="UBQ"/>
    <property type="match status" value="1"/>
</dbReference>
<feature type="compositionally biased region" description="Pro residues" evidence="14">
    <location>
        <begin position="362"/>
        <end position="394"/>
    </location>
</feature>
<dbReference type="PROSITE" id="PS50128">
    <property type="entry name" value="SURP"/>
    <property type="match status" value="2"/>
</dbReference>
<accession>A0AAN9G0W9</accession>
<feature type="domain" description="SURP motif" evidence="16">
    <location>
        <begin position="145"/>
        <end position="187"/>
    </location>
</feature>
<feature type="compositionally biased region" description="Acidic residues" evidence="14">
    <location>
        <begin position="299"/>
        <end position="324"/>
    </location>
</feature>
<dbReference type="Pfam" id="PF12230">
    <property type="entry name" value="PRP21_like_P"/>
    <property type="match status" value="1"/>
</dbReference>
<keyword evidence="6" id="KW-0677">Repeat</keyword>
<evidence type="ECO:0000256" key="12">
    <source>
        <dbReference type="ARBA" id="ARBA00061882"/>
    </source>
</evidence>
<organism evidence="17 18">
    <name type="scientific">Littorina saxatilis</name>
    <dbReference type="NCBI Taxonomy" id="31220"/>
    <lineage>
        <taxon>Eukaryota</taxon>
        <taxon>Metazoa</taxon>
        <taxon>Spiralia</taxon>
        <taxon>Lophotrochozoa</taxon>
        <taxon>Mollusca</taxon>
        <taxon>Gastropoda</taxon>
        <taxon>Caenogastropoda</taxon>
        <taxon>Littorinimorpha</taxon>
        <taxon>Littorinoidea</taxon>
        <taxon>Littorinidae</taxon>
        <taxon>Littorina</taxon>
    </lineage>
</organism>
<dbReference type="Proteomes" id="UP001374579">
    <property type="component" value="Unassembled WGS sequence"/>
</dbReference>
<evidence type="ECO:0000256" key="8">
    <source>
        <dbReference type="ARBA" id="ARBA00022990"/>
    </source>
</evidence>
<feature type="compositionally biased region" description="Pro residues" evidence="14">
    <location>
        <begin position="560"/>
        <end position="605"/>
    </location>
</feature>
<reference evidence="17 18" key="1">
    <citation type="submission" date="2024-02" db="EMBL/GenBank/DDBJ databases">
        <title>Chromosome-scale genome assembly of the rough periwinkle Littorina saxatilis.</title>
        <authorList>
            <person name="De Jode A."/>
            <person name="Faria R."/>
            <person name="Formenti G."/>
            <person name="Sims Y."/>
            <person name="Smith T.P."/>
            <person name="Tracey A."/>
            <person name="Wood J.M.D."/>
            <person name="Zagrodzka Z.B."/>
            <person name="Johannesson K."/>
            <person name="Butlin R.K."/>
            <person name="Leder E.H."/>
        </authorList>
    </citation>
    <scope>NUCLEOTIDE SEQUENCE [LARGE SCALE GENOMIC DNA]</scope>
    <source>
        <strain evidence="17">Snail1</strain>
        <tissue evidence="17">Muscle</tissue>
    </source>
</reference>
<gene>
    <name evidence="17" type="ORF">V1264_010565</name>
</gene>
<feature type="region of interest" description="Disordered" evidence="14">
    <location>
        <begin position="293"/>
        <end position="420"/>
    </location>
</feature>
<keyword evidence="5" id="KW-0747">Spliceosome</keyword>
<feature type="region of interest" description="Disordered" evidence="14">
    <location>
        <begin position="640"/>
        <end position="680"/>
    </location>
</feature>
<evidence type="ECO:0000313" key="18">
    <source>
        <dbReference type="Proteomes" id="UP001374579"/>
    </source>
</evidence>
<feature type="region of interest" description="Disordered" evidence="14">
    <location>
        <begin position="538"/>
        <end position="620"/>
    </location>
</feature>
<evidence type="ECO:0000256" key="2">
    <source>
        <dbReference type="ARBA" id="ARBA00022499"/>
    </source>
</evidence>
<dbReference type="Gene3D" id="3.10.20.90">
    <property type="entry name" value="Phosphatidylinositol 3-kinase Catalytic Subunit, Chain A, domain 1"/>
    <property type="match status" value="1"/>
</dbReference>
<name>A0AAN9G0W9_9CAEN</name>
<dbReference type="FunFam" id="1.10.10.790:FF:000002">
    <property type="entry name" value="Splicing factor 3A subunit 1"/>
    <property type="match status" value="1"/>
</dbReference>
<feature type="compositionally biased region" description="Low complexity" evidence="14">
    <location>
        <begin position="606"/>
        <end position="620"/>
    </location>
</feature>
<dbReference type="AlphaFoldDB" id="A0AAN9G0W9"/>
<dbReference type="PANTHER" id="PTHR15316">
    <property type="entry name" value="SPLICEOSOME ASSOCIATED PROTEIN 114/SWAP SPLICING FACTOR-RELATED"/>
    <property type="match status" value="1"/>
</dbReference>
<dbReference type="InterPro" id="IPR000061">
    <property type="entry name" value="Surp"/>
</dbReference>
<keyword evidence="8" id="KW-0007">Acetylation</keyword>
<dbReference type="PANTHER" id="PTHR15316:SF1">
    <property type="entry name" value="SPLICING FACTOR 3A SUBUNIT 1"/>
    <property type="match status" value="1"/>
</dbReference>
<dbReference type="InterPro" id="IPR022030">
    <property type="entry name" value="SF3A1_dom"/>
</dbReference>
<dbReference type="GO" id="GO:0003723">
    <property type="term" value="F:RNA binding"/>
    <property type="evidence" value="ECO:0007669"/>
    <property type="project" value="InterPro"/>
</dbReference>
<dbReference type="GO" id="GO:0071013">
    <property type="term" value="C:catalytic step 2 spliceosome"/>
    <property type="evidence" value="ECO:0007669"/>
    <property type="project" value="TreeGrafter"/>
</dbReference>
<evidence type="ECO:0000256" key="1">
    <source>
        <dbReference type="ARBA" id="ARBA00004324"/>
    </source>
</evidence>
<keyword evidence="10" id="KW-0539">Nucleus</keyword>
<feature type="domain" description="Ubiquitin-like" evidence="15">
    <location>
        <begin position="700"/>
        <end position="783"/>
    </location>
</feature>
<dbReference type="GO" id="GO:0071004">
    <property type="term" value="C:U2-type prespliceosome"/>
    <property type="evidence" value="ECO:0007669"/>
    <property type="project" value="TreeGrafter"/>
</dbReference>
<keyword evidence="7" id="KW-0832">Ubl conjugation</keyword>
<comment type="subcellular location">
    <subcellularLocation>
        <location evidence="1">Nucleus speckle</location>
    </subcellularLocation>
</comment>
<sequence>MPSIDVDPPQNEEPPKEPETGTLSKPVIGIIYPPPEVRNIVDKTASFVARNGPEFEHRIRQNEVNNPKFNFLNPTDAYHAYYQHKVKEFKEGKGQEPVAPKSQPVFLRPTQEPVKIPEVFVPKDPPAEFEFIVDPPSISAYELDVVKLTAQFVARNGRQFLTTVMQREQRNYLFDFLRPQHSLFNYFTKLVEQYTKILIPPKNLKEKLATESQGYKKILNDVQYRMEWLKFQEREKKKEEDALERERVSYAQIDWHDFVVVETVDFQPNETGNLPPPTTPDEVGARMLTQERYERGEIAIDDAVEMEVESEDEDDEEDDDDDDKEERHMAPPLPPPPKVGHPRDNTEPQDMDEDSDEEDRPPLPPGPPRPKGAPAPPPPPPPPPSEAPPLPPTPDQVVIRRDYNPKAKHVGQEDAPDQYMISPITNEKIPAHKVQEHMRIGLLDPKWMEERQRNMEEKSNKEEVLAPGSDIDVSLKQLAERRTDIFGIGTEETQIGKKIGEEDKRATKVVWDGHTASMEKVSQRARENISIEDQIATIHKTKGLLPDEEKEKIGPAMPKGAPPPPPPSSMAPQPPPPPKPGPPPPPMSRPPVPPMQQMQPRPPMGMPGMIMMQGPPMGPPMGMNPMMVRHMNPGMQQMRQMHPQMGMGPGPGMGGPPGPPHRQGPPDQSQDEPPSKKQKTEDNLIPEEIFLQRHKNPVAVKVAVPKVSDKPEWSLNGQMLEFTLPLTDTISVLKAKLNETLNMPAGKQKLQYEGIFVKDSNTLAFYNVLNGATVHLQMKERGGRKK</sequence>
<keyword evidence="2" id="KW-1017">Isopeptide bond</keyword>
<comment type="subunit">
    <text evidence="12">Component of the 17S U2 SnRNP complex, a ribonucleoprotein complex that contains small nuclear RNA (snRNA) U2 and a number of specific proteins. Part of the SF3A subcomplex of the 17S U2 SnRNP complex which is composed of three subunits; SF3A3/SAP61, SF3A2/SAP62 and SF3A1/SAP114. SF3A associates with the splicing factor SF3B and a 12S RNA unit to form the mature 17S U2 small nuclear ribonucleoprotein complex (17S U2 snRNP). SF3A1 functions as a scaffold that interacts directly with both SF3A2 and SF3A3. Identified in the spliceosome 'E' complex, a precursor of the spliceosome 'A' complex. Identified in the spliceosome 'A' and 'B' complexes. Identified in the spliceosome 'C' complex. Interacts with P2RX6; resulting in a reduction of the splicing activity.</text>
</comment>
<comment type="function">
    <text evidence="11">Component of the 17S U2 SnRNP complex of the spliceosome, a large ribonucleoprotein complex that removes introns from transcribed pre-mRNAs. The 17S U2 SnRNP complex (1) directly participates in early spliceosome assembly and (2) mediates recognition of the intron branch site during pre-mRNA splicing by promoting the selection of the pre-mRNA branch-site adenosine, the nucleophile for the first step of splicing. Within the 17S U2 SnRNP complex, SF3A1 is part of the SF3A subcomplex that contributes to the assembly of the 17S U2 snRNP, and the subsequent assembly of the pre-spliceosome 'E' complex and the pre-catalytic spliceosome 'A' complex. Involved in pre-mRNA splicing as a component of pre-catalytic spliceosome 'B' complexes.</text>
</comment>
<keyword evidence="4" id="KW-0507">mRNA processing</keyword>
<evidence type="ECO:0000256" key="6">
    <source>
        <dbReference type="ARBA" id="ARBA00022737"/>
    </source>
</evidence>
<dbReference type="InterPro" id="IPR035967">
    <property type="entry name" value="SWAP/Surp_sf"/>
</dbReference>
<proteinExistence type="predicted"/>
<evidence type="ECO:0000256" key="4">
    <source>
        <dbReference type="ARBA" id="ARBA00022664"/>
    </source>
</evidence>
<keyword evidence="9" id="KW-0508">mRNA splicing</keyword>
<evidence type="ECO:0000313" key="17">
    <source>
        <dbReference type="EMBL" id="KAK7090814.1"/>
    </source>
</evidence>
<evidence type="ECO:0000256" key="14">
    <source>
        <dbReference type="SAM" id="MobiDB-lite"/>
    </source>
</evidence>
<dbReference type="InterPro" id="IPR000626">
    <property type="entry name" value="Ubiquitin-like_dom"/>
</dbReference>
<dbReference type="GO" id="GO:0000381">
    <property type="term" value="P:regulation of alternative mRNA splicing, via spliceosome"/>
    <property type="evidence" value="ECO:0007669"/>
    <property type="project" value="TreeGrafter"/>
</dbReference>